<feature type="domain" description="HTH tetR-type" evidence="3">
    <location>
        <begin position="18"/>
        <end position="78"/>
    </location>
</feature>
<accession>A0ABD6W9V6</accession>
<dbReference type="Pfam" id="PF00440">
    <property type="entry name" value="TetR_N"/>
    <property type="match status" value="1"/>
</dbReference>
<dbReference type="Proteomes" id="UP000239698">
    <property type="component" value="Unassembled WGS sequence"/>
</dbReference>
<dbReference type="SUPFAM" id="SSF46689">
    <property type="entry name" value="Homeodomain-like"/>
    <property type="match status" value="1"/>
</dbReference>
<dbReference type="InterPro" id="IPR009057">
    <property type="entry name" value="Homeodomain-like_sf"/>
</dbReference>
<evidence type="ECO:0000313" key="6">
    <source>
        <dbReference type="Proteomes" id="UP000237881"/>
    </source>
</evidence>
<evidence type="ECO:0000256" key="2">
    <source>
        <dbReference type="PROSITE-ProRule" id="PRU00335"/>
    </source>
</evidence>
<dbReference type="Gene3D" id="1.10.357.10">
    <property type="entry name" value="Tetracycline Repressor, domain 2"/>
    <property type="match status" value="1"/>
</dbReference>
<dbReference type="EMBL" id="PSUL01000010">
    <property type="protein sequence ID" value="PPF14553.1"/>
    <property type="molecule type" value="Genomic_DNA"/>
</dbReference>
<dbReference type="Proteomes" id="UP000237881">
    <property type="component" value="Unassembled WGS sequence"/>
</dbReference>
<organism evidence="4 6">
    <name type="scientific">Rathayibacter rathayi</name>
    <name type="common">Corynebacterium rathayi</name>
    <dbReference type="NCBI Taxonomy" id="33887"/>
    <lineage>
        <taxon>Bacteria</taxon>
        <taxon>Bacillati</taxon>
        <taxon>Actinomycetota</taxon>
        <taxon>Actinomycetes</taxon>
        <taxon>Micrococcales</taxon>
        <taxon>Microbacteriaceae</taxon>
        <taxon>Rathayibacter</taxon>
    </lineage>
</organism>
<feature type="DNA-binding region" description="H-T-H motif" evidence="2">
    <location>
        <begin position="41"/>
        <end position="60"/>
    </location>
</feature>
<keyword evidence="1 2" id="KW-0238">DNA-binding</keyword>
<dbReference type="GeneID" id="49821531"/>
<dbReference type="AlphaFoldDB" id="A0ABD6W9V6"/>
<dbReference type="RefSeq" id="WP_097166749.1">
    <property type="nucleotide sequence ID" value="NZ_CP028129.1"/>
</dbReference>
<sequence>MNDSETTFRTPPTQERAQQTVDRMLDATRVLLLENRGAWPTTAAVAQRAGVSIGILYRYFRGQRDLVTTSRREDPVAVAHTALVRAAGMAASAPASDQRSKRQAVAALNDFIAALADEPDAVRSAELYE</sequence>
<dbReference type="InterPro" id="IPR001647">
    <property type="entry name" value="HTH_TetR"/>
</dbReference>
<dbReference type="EMBL" id="PSVT01000009">
    <property type="protein sequence ID" value="PPH77799.1"/>
    <property type="molecule type" value="Genomic_DNA"/>
</dbReference>
<dbReference type="GO" id="GO:0003677">
    <property type="term" value="F:DNA binding"/>
    <property type="evidence" value="ECO:0007669"/>
    <property type="project" value="UniProtKB-UniRule"/>
</dbReference>
<evidence type="ECO:0000313" key="5">
    <source>
        <dbReference type="EMBL" id="PPH77799.1"/>
    </source>
</evidence>
<dbReference type="PROSITE" id="PS50977">
    <property type="entry name" value="HTH_TETR_2"/>
    <property type="match status" value="1"/>
</dbReference>
<proteinExistence type="predicted"/>
<dbReference type="KEGG" id="rry:C1O28_13700"/>
<comment type="caution">
    <text evidence="4">The sequence shown here is derived from an EMBL/GenBank/DDBJ whole genome shotgun (WGS) entry which is preliminary data.</text>
</comment>
<evidence type="ECO:0000259" key="3">
    <source>
        <dbReference type="PROSITE" id="PS50977"/>
    </source>
</evidence>
<gene>
    <name evidence="4" type="ORF">C5C04_06230</name>
    <name evidence="5" type="ORF">C5C40_06320</name>
</gene>
<protein>
    <submittedName>
        <fullName evidence="4">TetR/AcrR family transcriptional regulator</fullName>
    </submittedName>
</protein>
<reference evidence="6 7" key="1">
    <citation type="submission" date="2018-02" db="EMBL/GenBank/DDBJ databases">
        <title>Bacteriophage NCPPB3778 and a type I-E CRISPR drive the evolution of the US Biological Select Agent, Rathayibacter toxicus.</title>
        <authorList>
            <person name="Davis E.W.II."/>
            <person name="Tabima J.F."/>
            <person name="Weisberg A.J."/>
            <person name="Lopes L.D."/>
            <person name="Wiseman M.S."/>
            <person name="Wiseman M.S."/>
            <person name="Pupko T."/>
            <person name="Belcher M.S."/>
            <person name="Sechler A.J."/>
            <person name="Tancos M.A."/>
            <person name="Schroeder B.K."/>
            <person name="Murray T.D."/>
            <person name="Luster D.G."/>
            <person name="Schneider W.L."/>
            <person name="Rogers E."/>
            <person name="Andreote F.D."/>
            <person name="Grunwald N.J."/>
            <person name="Putnam M.L."/>
            <person name="Chang J.H."/>
        </authorList>
    </citation>
    <scope>NUCLEOTIDE SEQUENCE [LARGE SCALE GENOMIC DNA]</scope>
    <source>
        <strain evidence="5 7">AY1D6</strain>
        <strain evidence="4 6">AY1I9</strain>
    </source>
</reference>
<evidence type="ECO:0000313" key="4">
    <source>
        <dbReference type="EMBL" id="PPF14553.1"/>
    </source>
</evidence>
<evidence type="ECO:0000313" key="7">
    <source>
        <dbReference type="Proteomes" id="UP000239698"/>
    </source>
</evidence>
<name>A0ABD6W9V6_RATRA</name>
<evidence type="ECO:0000256" key="1">
    <source>
        <dbReference type="ARBA" id="ARBA00023125"/>
    </source>
</evidence>
<keyword evidence="7" id="KW-1185">Reference proteome</keyword>